<evidence type="ECO:0000256" key="2">
    <source>
        <dbReference type="ARBA" id="ARBA00022801"/>
    </source>
</evidence>
<dbReference type="RefSeq" id="WP_090849697.1">
    <property type="nucleotide sequence ID" value="NZ_FNJU01000001.1"/>
</dbReference>
<dbReference type="OrthoDB" id="9807041at2"/>
<proteinExistence type="inferred from homology"/>
<dbReference type="InterPro" id="IPR036514">
    <property type="entry name" value="SGNH_hydro_sf"/>
</dbReference>
<dbReference type="PANTHER" id="PTHR43695:SF1">
    <property type="entry name" value="RHAMNOGALACTURONAN ACETYLESTERASE"/>
    <property type="match status" value="1"/>
</dbReference>
<dbReference type="SUPFAM" id="SSF52266">
    <property type="entry name" value="SGNH hydrolase"/>
    <property type="match status" value="1"/>
</dbReference>
<dbReference type="Pfam" id="PF13472">
    <property type="entry name" value="Lipase_GDSL_2"/>
    <property type="match status" value="1"/>
</dbReference>
<dbReference type="Proteomes" id="UP000199159">
    <property type="component" value="Unassembled WGS sequence"/>
</dbReference>
<feature type="domain" description="SGNH hydrolase-type esterase" evidence="3">
    <location>
        <begin position="152"/>
        <end position="301"/>
    </location>
</feature>
<sequence>MSETFLFDFGTGEAFSGYTKVTEGSVYNTESGFGFIKPDHMYMIERDTSKPLFRDFCIPLGNTFIVDVPNGIYTITVMIGDTLTETETTIKYNDNKVLLRELKTYPKQFVKESFTVNVNDGQIKLTFLGGAPRINAMEISLKKDAVTMFLAGDSTVTDQPIDGYPYAGWGQCLPQYIKADAVVINHAISGRSSKSFIDEGHLETIWNGMKVGDFLLIQFGHNDQKPDKQRHTEPFTTYKENLKIYINGARQRGATPILITPVHRRNFDEDGKIVDTHGDYILAMKELAHEENVRLVDLAEKSKNLFEKLGPVGTKRVLMWGVPGEFLNFPKGVCDNTHFQEYGANKIAQLVAEGLKEFGLHSLSLCLKA</sequence>
<comment type="similarity">
    <text evidence="1">Belongs to the 'GDSL' lipolytic enzyme family.</text>
</comment>
<evidence type="ECO:0000259" key="3">
    <source>
        <dbReference type="Pfam" id="PF13472"/>
    </source>
</evidence>
<feature type="domain" description="Beta-agarase/YXIM esterase-like galactose-binding" evidence="4">
    <location>
        <begin position="6"/>
        <end position="125"/>
    </location>
</feature>
<dbReference type="InterPro" id="IPR037459">
    <property type="entry name" value="RhgT-like"/>
</dbReference>
<dbReference type="InterPro" id="IPR049033">
    <property type="entry name" value="AGA-YXIM_GBD"/>
</dbReference>
<evidence type="ECO:0000256" key="1">
    <source>
        <dbReference type="ARBA" id="ARBA00008668"/>
    </source>
</evidence>
<dbReference type="Gene3D" id="2.60.120.430">
    <property type="entry name" value="Galactose-binding lectin"/>
    <property type="match status" value="1"/>
</dbReference>
<evidence type="ECO:0000313" key="5">
    <source>
        <dbReference type="EMBL" id="SDP11878.1"/>
    </source>
</evidence>
<keyword evidence="2" id="KW-0378">Hydrolase</keyword>
<name>A0A1H0Q5D8_9BACI</name>
<organism evidence="5 6">
    <name type="scientific">Litchfieldia salsa</name>
    <dbReference type="NCBI Taxonomy" id="930152"/>
    <lineage>
        <taxon>Bacteria</taxon>
        <taxon>Bacillati</taxon>
        <taxon>Bacillota</taxon>
        <taxon>Bacilli</taxon>
        <taxon>Bacillales</taxon>
        <taxon>Bacillaceae</taxon>
        <taxon>Litchfieldia</taxon>
    </lineage>
</organism>
<dbReference type="PANTHER" id="PTHR43695">
    <property type="entry name" value="PUTATIVE (AFU_ORTHOLOGUE AFUA_2G17250)-RELATED"/>
    <property type="match status" value="1"/>
</dbReference>
<evidence type="ECO:0000259" key="4">
    <source>
        <dbReference type="Pfam" id="PF21254"/>
    </source>
</evidence>
<gene>
    <name evidence="5" type="ORF">SAMN05216565_101580</name>
</gene>
<dbReference type="Pfam" id="PF21254">
    <property type="entry name" value="AGA-YXIM_GBD"/>
    <property type="match status" value="1"/>
</dbReference>
<dbReference type="Gene3D" id="3.40.50.1110">
    <property type="entry name" value="SGNH hydrolase"/>
    <property type="match status" value="1"/>
</dbReference>
<dbReference type="CDD" id="cd01821">
    <property type="entry name" value="Rhamnogalacturan_acetylesterase_like"/>
    <property type="match status" value="1"/>
</dbReference>
<evidence type="ECO:0000313" key="6">
    <source>
        <dbReference type="Proteomes" id="UP000199159"/>
    </source>
</evidence>
<keyword evidence="6" id="KW-1185">Reference proteome</keyword>
<dbReference type="GO" id="GO:0016787">
    <property type="term" value="F:hydrolase activity"/>
    <property type="evidence" value="ECO:0007669"/>
    <property type="project" value="UniProtKB-KW"/>
</dbReference>
<dbReference type="EMBL" id="FNJU01000001">
    <property type="protein sequence ID" value="SDP11878.1"/>
    <property type="molecule type" value="Genomic_DNA"/>
</dbReference>
<protein>
    <submittedName>
        <fullName evidence="5">Lysophospholipase L1</fullName>
    </submittedName>
</protein>
<dbReference type="AlphaFoldDB" id="A0A1H0Q5D8"/>
<reference evidence="6" key="1">
    <citation type="submission" date="2016-10" db="EMBL/GenBank/DDBJ databases">
        <authorList>
            <person name="Varghese N."/>
            <person name="Submissions S."/>
        </authorList>
    </citation>
    <scope>NUCLEOTIDE SEQUENCE [LARGE SCALE GENOMIC DNA]</scope>
    <source>
        <strain evidence="6">IBRC-M10078</strain>
    </source>
</reference>
<dbReference type="STRING" id="930152.SAMN05216565_101580"/>
<dbReference type="SUPFAM" id="SSF49785">
    <property type="entry name" value="Galactose-binding domain-like"/>
    <property type="match status" value="1"/>
</dbReference>
<dbReference type="InterPro" id="IPR013830">
    <property type="entry name" value="SGNH_hydro"/>
</dbReference>
<dbReference type="InterPro" id="IPR008979">
    <property type="entry name" value="Galactose-bd-like_sf"/>
</dbReference>
<accession>A0A1H0Q5D8</accession>